<dbReference type="Gene3D" id="3.90.640.20">
    <property type="entry name" value="Heat-shock cognate protein, ATPase"/>
    <property type="match status" value="1"/>
</dbReference>
<dbReference type="Pfam" id="PF13739">
    <property type="entry name" value="PdaC"/>
    <property type="match status" value="1"/>
</dbReference>
<evidence type="ECO:0000313" key="4">
    <source>
        <dbReference type="Proteomes" id="UP000031972"/>
    </source>
</evidence>
<dbReference type="EMBL" id="JXRR01000014">
    <property type="protein sequence ID" value="KIL47447.1"/>
    <property type="molecule type" value="Genomic_DNA"/>
</dbReference>
<dbReference type="PATRIC" id="fig|220754.4.peg.1635"/>
<feature type="domain" description="DUF3298" evidence="1">
    <location>
        <begin position="113"/>
        <end position="183"/>
    </location>
</feature>
<feature type="domain" description="Deacetylase PdaC" evidence="2">
    <location>
        <begin position="17"/>
        <end position="94"/>
    </location>
</feature>
<protein>
    <recommendedName>
        <fullName evidence="5">DUF3298 domain-containing protein</fullName>
    </recommendedName>
</protein>
<organism evidence="3 4">
    <name type="scientific">Jeotgalibacillus campisalis</name>
    <dbReference type="NCBI Taxonomy" id="220754"/>
    <lineage>
        <taxon>Bacteria</taxon>
        <taxon>Bacillati</taxon>
        <taxon>Bacillota</taxon>
        <taxon>Bacilli</taxon>
        <taxon>Bacillales</taxon>
        <taxon>Caryophanaceae</taxon>
        <taxon>Jeotgalibacillus</taxon>
    </lineage>
</organism>
<proteinExistence type="predicted"/>
<gene>
    <name evidence="3" type="ORF">KR50_16140</name>
</gene>
<dbReference type="InterPro" id="IPR021729">
    <property type="entry name" value="DUF3298"/>
</dbReference>
<dbReference type="Pfam" id="PF11738">
    <property type="entry name" value="DUF3298"/>
    <property type="match status" value="1"/>
</dbReference>
<accession>A0A0C2VEW0</accession>
<dbReference type="InterPro" id="IPR037126">
    <property type="entry name" value="PdaC/RsiV-like_sf"/>
</dbReference>
<sequence>MDLPVTIKTKSLIIPALNINIMYPEVTELYNPAIQMYINVKIVETLNRMLLDLGYHDPNLKEMQGYYEIKTNERRILSLSLIVYSYTGGAHGLTLIKSLTFNADTGKMYMLYELFKPDAPFVGRLSAIISQKIGEWKIPLIGDFTSIRRDQDFYLADHSLVIYFQQYEISPYVAGFPYFPIPIWDIQDLIAETGPLNTLLPFT</sequence>
<dbReference type="Proteomes" id="UP000031972">
    <property type="component" value="Unassembled WGS sequence"/>
</dbReference>
<dbReference type="OrthoDB" id="5637at2"/>
<evidence type="ECO:0000259" key="2">
    <source>
        <dbReference type="Pfam" id="PF13739"/>
    </source>
</evidence>
<reference evidence="3 4" key="1">
    <citation type="submission" date="2015-01" db="EMBL/GenBank/DDBJ databases">
        <title>Jeotgalibacillus campisalis genome sequencing.</title>
        <authorList>
            <person name="Goh K.M."/>
            <person name="Chan K.-G."/>
            <person name="Yaakop A.S."/>
            <person name="Ee R."/>
            <person name="Gan H.M."/>
            <person name="Chan C.S."/>
        </authorList>
    </citation>
    <scope>NUCLEOTIDE SEQUENCE [LARGE SCALE GENOMIC DNA]</scope>
    <source>
        <strain evidence="3 4">SF-57</strain>
    </source>
</reference>
<keyword evidence="4" id="KW-1185">Reference proteome</keyword>
<name>A0A0C2VEW0_9BACL</name>
<dbReference type="RefSeq" id="WP_041057001.1">
    <property type="nucleotide sequence ID" value="NZ_JXRR01000014.1"/>
</dbReference>
<comment type="caution">
    <text evidence="3">The sequence shown here is derived from an EMBL/GenBank/DDBJ whole genome shotgun (WGS) entry which is preliminary data.</text>
</comment>
<dbReference type="InterPro" id="IPR025303">
    <property type="entry name" value="PdaC"/>
</dbReference>
<dbReference type="Gene3D" id="3.30.565.40">
    <property type="entry name" value="Fervidobacterium nodosum Rt17-B1 like"/>
    <property type="match status" value="1"/>
</dbReference>
<evidence type="ECO:0000259" key="1">
    <source>
        <dbReference type="Pfam" id="PF11738"/>
    </source>
</evidence>
<dbReference type="AlphaFoldDB" id="A0A0C2VEW0"/>
<evidence type="ECO:0000313" key="3">
    <source>
        <dbReference type="EMBL" id="KIL47447.1"/>
    </source>
</evidence>
<evidence type="ECO:0008006" key="5">
    <source>
        <dbReference type="Google" id="ProtNLM"/>
    </source>
</evidence>